<accession>A0A4P6MYG8</accession>
<dbReference type="KEGG" id="jli:EXU32_10510"/>
<evidence type="ECO:0000256" key="1">
    <source>
        <dbReference type="SAM" id="Phobius"/>
    </source>
</evidence>
<evidence type="ECO:0000313" key="3">
    <source>
        <dbReference type="EMBL" id="QBF46643.1"/>
    </source>
</evidence>
<organism evidence="3 4">
    <name type="scientific">Janibacter limosus</name>
    <dbReference type="NCBI Taxonomy" id="53458"/>
    <lineage>
        <taxon>Bacteria</taxon>
        <taxon>Bacillati</taxon>
        <taxon>Actinomycetota</taxon>
        <taxon>Actinomycetes</taxon>
        <taxon>Micrococcales</taxon>
        <taxon>Intrasporangiaceae</taxon>
        <taxon>Janibacter</taxon>
    </lineage>
</organism>
<proteinExistence type="predicted"/>
<feature type="transmembrane region" description="Helical" evidence="1">
    <location>
        <begin position="321"/>
        <end position="340"/>
    </location>
</feature>
<keyword evidence="4" id="KW-1185">Reference proteome</keyword>
<dbReference type="Proteomes" id="UP000290408">
    <property type="component" value="Chromosome"/>
</dbReference>
<dbReference type="GO" id="GO:0016747">
    <property type="term" value="F:acyltransferase activity, transferring groups other than amino-acyl groups"/>
    <property type="evidence" value="ECO:0007669"/>
    <property type="project" value="InterPro"/>
</dbReference>
<evidence type="ECO:0000259" key="2">
    <source>
        <dbReference type="Pfam" id="PF01757"/>
    </source>
</evidence>
<sequence>MSQQTARLSATQIDRDHVAYPWERRRDPAVDLVRGVAIVCMVIAHVRVWAPVDSTLVTVALLVVNNVASPLFATVMGISAGIVLTRGSHRLVGATFVARNLVRGLILIGIGVLLQQLGTFVAIVLMSLGATLVVASPLALLPVPALAATTVVTFAVGPWVNSAARAGLDPARVYSTAWVDQVLQWFVLSTHYRVVSLLPFVLAGVLLARYRLTVRTALISIGVAVIAGAAVIVLRLLGHGLGVSEVVSGGVPDALLDVALTGTALGIIVLAARSSVLQPAVTALAPVRAAGAMALTCYVLHVGLIAIAQRVGDPRAPYEHWLAYGGGILVVTVLACWAWWQVIGKGPIERVMGLVTDRIG</sequence>
<keyword evidence="1" id="KW-0472">Membrane</keyword>
<feature type="domain" description="Acyltransferase 3" evidence="2">
    <location>
        <begin position="28"/>
        <end position="338"/>
    </location>
</feature>
<feature type="transmembrane region" description="Helical" evidence="1">
    <location>
        <begin position="217"/>
        <end position="238"/>
    </location>
</feature>
<feature type="transmembrane region" description="Helical" evidence="1">
    <location>
        <begin position="258"/>
        <end position="277"/>
    </location>
</feature>
<dbReference type="AlphaFoldDB" id="A0A4P6MYG8"/>
<keyword evidence="1" id="KW-0812">Transmembrane</keyword>
<feature type="transmembrane region" description="Helical" evidence="1">
    <location>
        <begin position="32"/>
        <end position="50"/>
    </location>
</feature>
<gene>
    <name evidence="3" type="ORF">EXU32_10510</name>
</gene>
<dbReference type="Pfam" id="PF01757">
    <property type="entry name" value="Acyl_transf_3"/>
    <property type="match status" value="1"/>
</dbReference>
<dbReference type="RefSeq" id="WP_130629861.1">
    <property type="nucleotide sequence ID" value="NZ_CP036164.1"/>
</dbReference>
<reference evidence="3 4" key="1">
    <citation type="submission" date="2019-02" db="EMBL/GenBank/DDBJ databases">
        <title>Genomic data mining of an Antarctic deep-sea actinobacterium, Janibacterlimosus P3-3-X1.</title>
        <authorList>
            <person name="Liao L."/>
            <person name="Chen B."/>
        </authorList>
    </citation>
    <scope>NUCLEOTIDE SEQUENCE [LARGE SCALE GENOMIC DNA]</scope>
    <source>
        <strain evidence="3 4">P3-3-X1</strain>
    </source>
</reference>
<name>A0A4P6MYG8_9MICO</name>
<dbReference type="STRING" id="1216970.GCA_001570985_01520"/>
<feature type="transmembrane region" description="Helical" evidence="1">
    <location>
        <begin position="105"/>
        <end position="134"/>
    </location>
</feature>
<dbReference type="OrthoDB" id="4966979at2"/>
<evidence type="ECO:0000313" key="4">
    <source>
        <dbReference type="Proteomes" id="UP000290408"/>
    </source>
</evidence>
<feature type="transmembrane region" description="Helical" evidence="1">
    <location>
        <begin position="56"/>
        <end position="84"/>
    </location>
</feature>
<dbReference type="EMBL" id="CP036164">
    <property type="protein sequence ID" value="QBF46643.1"/>
    <property type="molecule type" value="Genomic_DNA"/>
</dbReference>
<feature type="transmembrane region" description="Helical" evidence="1">
    <location>
        <begin position="289"/>
        <end position="309"/>
    </location>
</feature>
<keyword evidence="1" id="KW-1133">Transmembrane helix</keyword>
<dbReference type="InterPro" id="IPR002656">
    <property type="entry name" value="Acyl_transf_3_dom"/>
</dbReference>
<protein>
    <submittedName>
        <fullName evidence="3">DUF418 domain-containing protein</fullName>
    </submittedName>
</protein>